<gene>
    <name evidence="1" type="ORF">SAMN05660642_01756</name>
</gene>
<dbReference type="PANTHER" id="PTHR38442">
    <property type="entry name" value="INNER MEMBRANE PROTEIN-RELATED"/>
    <property type="match status" value="1"/>
</dbReference>
<dbReference type="GO" id="GO:0005886">
    <property type="term" value="C:plasma membrane"/>
    <property type="evidence" value="ECO:0007669"/>
    <property type="project" value="TreeGrafter"/>
</dbReference>
<organism evidence="1 2">
    <name type="scientific">Geodermatophilus siccatus</name>
    <dbReference type="NCBI Taxonomy" id="1137991"/>
    <lineage>
        <taxon>Bacteria</taxon>
        <taxon>Bacillati</taxon>
        <taxon>Actinomycetota</taxon>
        <taxon>Actinomycetes</taxon>
        <taxon>Geodermatophilales</taxon>
        <taxon>Geodermatophilaceae</taxon>
        <taxon>Geodermatophilus</taxon>
    </lineage>
</organism>
<dbReference type="STRING" id="1137991.SAMN05660642_01756"/>
<evidence type="ECO:0000313" key="2">
    <source>
        <dbReference type="Proteomes" id="UP000198680"/>
    </source>
</evidence>
<name>A0A1G9R3A1_9ACTN</name>
<dbReference type="Pfam" id="PF04286">
    <property type="entry name" value="DUF445"/>
    <property type="match status" value="1"/>
</dbReference>
<dbReference type="InterPro" id="IPR007383">
    <property type="entry name" value="DUF445"/>
</dbReference>
<dbReference type="EMBL" id="FNHE01000004">
    <property type="protein sequence ID" value="SDM17782.1"/>
    <property type="molecule type" value="Genomic_DNA"/>
</dbReference>
<dbReference type="PANTHER" id="PTHR38442:SF1">
    <property type="entry name" value="INNER MEMBRANE PROTEIN"/>
    <property type="match status" value="1"/>
</dbReference>
<dbReference type="OrthoDB" id="9769590at2"/>
<reference evidence="2" key="1">
    <citation type="submission" date="2016-10" db="EMBL/GenBank/DDBJ databases">
        <authorList>
            <person name="Varghese N."/>
            <person name="Submissions S."/>
        </authorList>
    </citation>
    <scope>NUCLEOTIDE SEQUENCE [LARGE SCALE GENOMIC DNA]</scope>
    <source>
        <strain evidence="2">DSM 45419</strain>
    </source>
</reference>
<proteinExistence type="predicted"/>
<dbReference type="Proteomes" id="UP000198680">
    <property type="component" value="Unassembled WGS sequence"/>
</dbReference>
<sequence length="392" mass="43287">MRLVATGLLLVATAVFAVCEVIGTQAGSWVGYVRATAQAAMVGALADWFAVTALFRHPLGLPIPHTPLVPRWKDRIGPFLGTHVRRHLLTREFVDTRFAEFDVPGWLGTSLSAPGRAERWGRGAAVAVASGMEVAEDRLARTITRRWETFQAAPLLATVLESLVEDERRRTLVSTALREAASLLIGNRDRLRALLARLSPWYVPRIVDSKVFAPVLHLEELLTRLGDEQSGDRARLDKGILALATRLRTDPDLIERVEGAKAELVGNEHLRTLARSLWRTVERQVTTSADDPRSEFEVRVAAAVPLLAERLATDPALRELVQQQSHRATGFVVERLGDVADLVGETIARWDTRESTRTLELRIGRHLQFLRVNGLVVGGLAGLVIHAITQVV</sequence>
<evidence type="ECO:0000313" key="1">
    <source>
        <dbReference type="EMBL" id="SDM17782.1"/>
    </source>
</evidence>
<accession>A0A1G9R3A1</accession>
<keyword evidence="2" id="KW-1185">Reference proteome</keyword>
<dbReference type="AlphaFoldDB" id="A0A1G9R3A1"/>
<protein>
    <submittedName>
        <fullName evidence="1">Uncharacterized membrane-anchored protein YjiN, DUF445 family</fullName>
    </submittedName>
</protein>